<organism evidence="1 2">
    <name type="scientific">Bauhinia variegata</name>
    <name type="common">Purple orchid tree</name>
    <name type="synonym">Phanera variegata</name>
    <dbReference type="NCBI Taxonomy" id="167791"/>
    <lineage>
        <taxon>Eukaryota</taxon>
        <taxon>Viridiplantae</taxon>
        <taxon>Streptophyta</taxon>
        <taxon>Embryophyta</taxon>
        <taxon>Tracheophyta</taxon>
        <taxon>Spermatophyta</taxon>
        <taxon>Magnoliopsida</taxon>
        <taxon>eudicotyledons</taxon>
        <taxon>Gunneridae</taxon>
        <taxon>Pentapetalae</taxon>
        <taxon>rosids</taxon>
        <taxon>fabids</taxon>
        <taxon>Fabales</taxon>
        <taxon>Fabaceae</taxon>
        <taxon>Cercidoideae</taxon>
        <taxon>Cercideae</taxon>
        <taxon>Bauhiniinae</taxon>
        <taxon>Bauhinia</taxon>
    </lineage>
</organism>
<dbReference type="Proteomes" id="UP000828941">
    <property type="component" value="Chromosome 3"/>
</dbReference>
<keyword evidence="2" id="KW-1185">Reference proteome</keyword>
<accession>A0ACB9PR30</accession>
<evidence type="ECO:0000313" key="2">
    <source>
        <dbReference type="Proteomes" id="UP000828941"/>
    </source>
</evidence>
<evidence type="ECO:0000313" key="1">
    <source>
        <dbReference type="EMBL" id="KAI4350790.1"/>
    </source>
</evidence>
<sequence length="104" mass="11127">MEDRSVTGTAESEAKRRKTDEPPSRWTSASSDAKTRQASNISKLVAGKAPLGQIGGINSSIEQAKNFSVAQARHDGSTGNYRIFDSPYGNFLLPVVPTCAELAE</sequence>
<comment type="caution">
    <text evidence="1">The sequence shown here is derived from an EMBL/GenBank/DDBJ whole genome shotgun (WGS) entry which is preliminary data.</text>
</comment>
<gene>
    <name evidence="1" type="ORF">L6164_005206</name>
</gene>
<name>A0ACB9PR30_BAUVA</name>
<proteinExistence type="predicted"/>
<protein>
    <submittedName>
        <fullName evidence="1">Uncharacterized protein</fullName>
    </submittedName>
</protein>
<reference evidence="1 2" key="1">
    <citation type="journal article" date="2022" name="DNA Res.">
        <title>Chromosomal-level genome assembly of the orchid tree Bauhinia variegata (Leguminosae; Cercidoideae) supports the allotetraploid origin hypothesis of Bauhinia.</title>
        <authorList>
            <person name="Zhong Y."/>
            <person name="Chen Y."/>
            <person name="Zheng D."/>
            <person name="Pang J."/>
            <person name="Liu Y."/>
            <person name="Luo S."/>
            <person name="Meng S."/>
            <person name="Qian L."/>
            <person name="Wei D."/>
            <person name="Dai S."/>
            <person name="Zhou R."/>
        </authorList>
    </citation>
    <scope>NUCLEOTIDE SEQUENCE [LARGE SCALE GENOMIC DNA]</scope>
    <source>
        <strain evidence="1">BV-YZ2020</strain>
    </source>
</reference>
<dbReference type="EMBL" id="CM039428">
    <property type="protein sequence ID" value="KAI4350790.1"/>
    <property type="molecule type" value="Genomic_DNA"/>
</dbReference>